<dbReference type="Gene3D" id="2.10.25.10">
    <property type="entry name" value="Laminin"/>
    <property type="match status" value="6"/>
</dbReference>
<dbReference type="SMART" id="SM00181">
    <property type="entry name" value="EGF"/>
    <property type="match status" value="6"/>
</dbReference>
<dbReference type="InterPro" id="IPR035976">
    <property type="entry name" value="Sushi/SCR/CCP_sf"/>
</dbReference>
<dbReference type="FunFam" id="2.10.70.10:FF:000064">
    <property type="entry name" value="Fibulin 7"/>
    <property type="match status" value="5"/>
</dbReference>
<dbReference type="GO" id="GO:0005576">
    <property type="term" value="C:extracellular region"/>
    <property type="evidence" value="ECO:0007669"/>
    <property type="project" value="UniProtKB-SubCell"/>
</dbReference>
<dbReference type="Gene3D" id="2.10.70.10">
    <property type="entry name" value="Complement Module, domain 1"/>
    <property type="match status" value="5"/>
</dbReference>
<feature type="domain" description="Sushi" evidence="19">
    <location>
        <begin position="1144"/>
        <end position="1202"/>
    </location>
</feature>
<dbReference type="InterPro" id="IPR051560">
    <property type="entry name" value="MAM_domain-containing"/>
</dbReference>
<comment type="caution">
    <text evidence="12">Lacks conserved residue(s) required for the propagation of feature annotation.</text>
</comment>
<feature type="domain" description="Apple" evidence="20">
    <location>
        <begin position="17"/>
        <end position="109"/>
    </location>
</feature>
<dbReference type="InterPro" id="IPR003609">
    <property type="entry name" value="Pan_app"/>
</dbReference>
<dbReference type="SMART" id="SM00032">
    <property type="entry name" value="CCP"/>
    <property type="match status" value="5"/>
</dbReference>
<dbReference type="InterPro" id="IPR018097">
    <property type="entry name" value="EGF_Ca-bd_CS"/>
</dbReference>
<dbReference type="CDD" id="cd06263">
    <property type="entry name" value="MAM"/>
    <property type="match status" value="3"/>
</dbReference>
<dbReference type="SMART" id="SM00179">
    <property type="entry name" value="EGF_CA"/>
    <property type="match status" value="5"/>
</dbReference>
<protein>
    <submittedName>
        <fullName evidence="22">MAM and LDL-receptor class A domain-containing protein 1-like</fullName>
    </submittedName>
</protein>
<dbReference type="SUPFAM" id="SSF57414">
    <property type="entry name" value="Hairpin loop containing domain-like"/>
    <property type="match status" value="3"/>
</dbReference>
<dbReference type="GO" id="GO:0007155">
    <property type="term" value="P:cell adhesion"/>
    <property type="evidence" value="ECO:0007669"/>
    <property type="project" value="UniProtKB-KW"/>
</dbReference>
<feature type="disulfide bond" evidence="13">
    <location>
        <begin position="1057"/>
        <end position="1084"/>
    </location>
</feature>
<dbReference type="CDD" id="cd00054">
    <property type="entry name" value="EGF_CA"/>
    <property type="match status" value="2"/>
</dbReference>
<feature type="domain" description="EGF-like" evidence="17">
    <location>
        <begin position="986"/>
        <end position="1028"/>
    </location>
</feature>
<keyword evidence="6 16" id="KW-0732">Signal</keyword>
<keyword evidence="11" id="KW-0325">Glycoprotein</keyword>
<dbReference type="Gene3D" id="3.50.4.10">
    <property type="entry name" value="Hepatocyte Growth Factor"/>
    <property type="match status" value="3"/>
</dbReference>
<gene>
    <name evidence="22" type="primary">LOC118432297</name>
</gene>
<dbReference type="Pfam" id="PF00024">
    <property type="entry name" value="PAN_1"/>
    <property type="match status" value="3"/>
</dbReference>
<dbReference type="PRINTS" id="PR00020">
    <property type="entry name" value="MAMDOMAIN"/>
</dbReference>
<feature type="transmembrane region" description="Helical" evidence="15">
    <location>
        <begin position="1404"/>
        <end position="1431"/>
    </location>
</feature>
<dbReference type="InterPro" id="IPR013320">
    <property type="entry name" value="ConA-like_dom_sf"/>
</dbReference>
<feature type="domain" description="Apple" evidence="20">
    <location>
        <begin position="324"/>
        <end position="415"/>
    </location>
</feature>
<dbReference type="PROSITE" id="PS50026">
    <property type="entry name" value="EGF_3"/>
    <property type="match status" value="5"/>
</dbReference>
<feature type="chain" id="PRO_5039954570" evidence="16">
    <location>
        <begin position="21"/>
        <end position="1535"/>
    </location>
</feature>
<dbReference type="PROSITE" id="PS00010">
    <property type="entry name" value="ASX_HYDROXYL"/>
    <property type="match status" value="2"/>
</dbReference>
<keyword evidence="5 13" id="KW-0768">Sushi</keyword>
<evidence type="ECO:0000259" key="18">
    <source>
        <dbReference type="PROSITE" id="PS50060"/>
    </source>
</evidence>
<feature type="domain" description="MAM" evidence="18">
    <location>
        <begin position="418"/>
        <end position="573"/>
    </location>
</feature>
<keyword evidence="8" id="KW-0106">Calcium</keyword>
<comment type="similarity">
    <text evidence="2">Belongs to the nephronectin family.</text>
</comment>
<dbReference type="OrthoDB" id="406096at2759"/>
<keyword evidence="7" id="KW-0677">Repeat</keyword>
<name>A0A9J7MF31_BRAFL</name>
<dbReference type="SMART" id="SM00473">
    <property type="entry name" value="PAN_AP"/>
    <property type="match status" value="3"/>
</dbReference>
<feature type="disulfide bond" evidence="13">
    <location>
        <begin position="900"/>
        <end position="927"/>
    </location>
</feature>
<dbReference type="KEGG" id="bfo:118432297"/>
<dbReference type="PROSITE" id="PS01187">
    <property type="entry name" value="EGF_CA"/>
    <property type="match status" value="2"/>
</dbReference>
<feature type="disulfide bond" evidence="13">
    <location>
        <begin position="1173"/>
        <end position="1200"/>
    </location>
</feature>
<dbReference type="SMART" id="SM00137">
    <property type="entry name" value="MAM"/>
    <property type="match status" value="3"/>
</dbReference>
<feature type="domain" description="Apple" evidence="20">
    <location>
        <begin position="614"/>
        <end position="705"/>
    </location>
</feature>
<dbReference type="SUPFAM" id="SSF57535">
    <property type="entry name" value="Complement control module/SCR domain"/>
    <property type="match status" value="5"/>
</dbReference>
<evidence type="ECO:0000313" key="21">
    <source>
        <dbReference type="Proteomes" id="UP000001554"/>
    </source>
</evidence>
<feature type="domain" description="EGF-like" evidence="17">
    <location>
        <begin position="1250"/>
        <end position="1286"/>
    </location>
</feature>
<evidence type="ECO:0000256" key="12">
    <source>
        <dbReference type="PROSITE-ProRule" id="PRU00076"/>
    </source>
</evidence>
<feature type="domain" description="Sushi" evidence="19">
    <location>
        <begin position="1087"/>
        <end position="1143"/>
    </location>
</feature>
<evidence type="ECO:0000256" key="16">
    <source>
        <dbReference type="SAM" id="SignalP"/>
    </source>
</evidence>
<reference evidence="22" key="2">
    <citation type="submission" date="2025-08" db="UniProtKB">
        <authorList>
            <consortium name="RefSeq"/>
        </authorList>
    </citation>
    <scope>IDENTIFICATION</scope>
    <source>
        <strain evidence="22">S238N-H82</strain>
        <tissue evidence="22">Testes</tissue>
    </source>
</reference>
<dbReference type="InterPro" id="IPR001881">
    <property type="entry name" value="EGF-like_Ca-bd_dom"/>
</dbReference>
<dbReference type="CDD" id="cd00033">
    <property type="entry name" value="CCP"/>
    <property type="match status" value="5"/>
</dbReference>
<dbReference type="InterPro" id="IPR049883">
    <property type="entry name" value="NOTCH1_EGF-like"/>
</dbReference>
<keyword evidence="10 13" id="KW-1015">Disulfide bond</keyword>
<dbReference type="PROSITE" id="PS50060">
    <property type="entry name" value="MAM_2"/>
    <property type="match status" value="3"/>
</dbReference>
<keyword evidence="4 12" id="KW-0245">EGF-like domain</keyword>
<keyword evidence="3" id="KW-0964">Secreted</keyword>
<evidence type="ECO:0000256" key="7">
    <source>
        <dbReference type="ARBA" id="ARBA00022737"/>
    </source>
</evidence>
<feature type="domain" description="EGF-like" evidence="17">
    <location>
        <begin position="1296"/>
        <end position="1332"/>
    </location>
</feature>
<feature type="domain" description="EGF-like" evidence="17">
    <location>
        <begin position="1204"/>
        <end position="1240"/>
    </location>
</feature>
<feature type="region of interest" description="Disordered" evidence="14">
    <location>
        <begin position="1487"/>
        <end position="1511"/>
    </location>
</feature>
<dbReference type="FunFam" id="2.10.25.10:FF:000240">
    <property type="entry name" value="Vitamin K-dependent protein S"/>
    <property type="match status" value="1"/>
</dbReference>
<feature type="region of interest" description="Disordered" evidence="14">
    <location>
        <begin position="135"/>
        <end position="155"/>
    </location>
</feature>
<feature type="domain" description="MAM" evidence="18">
    <location>
        <begin position="112"/>
        <end position="282"/>
    </location>
</feature>
<evidence type="ECO:0000256" key="3">
    <source>
        <dbReference type="ARBA" id="ARBA00022525"/>
    </source>
</evidence>
<dbReference type="Pfam" id="PF00629">
    <property type="entry name" value="MAM"/>
    <property type="match status" value="3"/>
</dbReference>
<evidence type="ECO:0000259" key="17">
    <source>
        <dbReference type="PROSITE" id="PS50026"/>
    </source>
</evidence>
<dbReference type="InterPro" id="IPR000742">
    <property type="entry name" value="EGF"/>
</dbReference>
<feature type="domain" description="Sushi" evidence="19">
    <location>
        <begin position="930"/>
        <end position="986"/>
    </location>
</feature>
<evidence type="ECO:0000256" key="8">
    <source>
        <dbReference type="ARBA" id="ARBA00022837"/>
    </source>
</evidence>
<keyword evidence="15" id="KW-0472">Membrane</keyword>
<comment type="subcellular location">
    <subcellularLocation>
        <location evidence="1">Secreted</location>
    </subcellularLocation>
</comment>
<sequence>MAVNVLFLLFVCLIGSCAEANTSLSWFDFYDGKAVDGHNDEVIGGIDVEECARRCLVGTATVPSGSCRSFDYDKGFEGGRCILSRSNKDTAVLSDSDPPSRFDYYHRRDSTHFCDFETDLCQYTQDTTDDFNWRRDSDGTVTGDTGPTGDHTTGSGYYMYIETSSPRQNPRRQGEIARLVSPTYLLHSESQCLMFWTHMYGIHREECPTSCVGTLRVSVTAGGTATEIWSRSGNQGNQWFDVAVSIPVTGSYQVIFEGVTGANAHGDIAIDDVSILQGACPDVDECLRREGRGPCDQVCTNTVGSGLFCSCNDGFTLNQDSLNCNESRTSWFDFYDEKVLSRNSDERIEGIHLEECARRCLVGTSTVPSGSCLSFDYDHQGGGACVLSTANKDTSGVVLSDSDPPSRFDYYHKRDSPYSCDFETANLCQYTQDTTDDFQWTRNSGWTRNTGPTGDHTTGSGYYMYIEASGRQQGDVARLTSPTYLLYRGSQCLLFWTHMNGYGTGTLRVSVKAGGATTEIWSRSGNQGNQWFSVAVSIPVTGSYQVIFEGVRGLTFADIAIDDVSILQGACPDVDQCLRREGRGPCDQICTNTVGGFSCSCNAGFTLQQDNLTCNEARTSWFDFYDEKVLSGHNIERIEGINVEECAGRCLVGTSTVPSGSCRSFDYDHQGGGACVLSTANKDTSGVVLSDSDPPSRLDYYHKRDSPYSCDFETANLCQYTQDRTDDFDWTRDSGGTPSGFTGPTGDHTTGTSSGQYMYIEASGRQQGDVARLTSPTYLLYRGSQCLLFWTHMNGYGTGTLRVSVKAGGATSEIWSRSRNQGNQWFSVAVSIPVTGSYQVIFEAVIGSYFEGDIAIDDVSILREACPVAISGVQCPALAVPDNGVLNGGNSYQDVVQFTCNHGYQLIGDSSRTCQADGTWTGAAPTCIGVQCPALAVPDNGVLNGGNSYQDVVQFTCNHGYQLIGDSSRTCQADGTWSGADPTCIDVNECNPNGGRGPCAHTCTNTVGSYTCTCNNGHSLGSDGHTCDQVQCPTLTAPENGAVNGGNSYQDVVQFTCNHGYQLIGDSSRTCQADGTWTGADPTCIGVQCPAFTAPENGAVNGGNSYQDVVQFTCNHGYQLIGDSSRTCQADGTWTGADPTCIGVQCPTLTAPENGVTVVNGGNSYQDVVQFTCNHGYQLIGDSSRTCQADGTWTGADATCIAPDIDGCSSSPCLAQARCTDVPAPGTGATCTCGTGYLGDGRKDGSGCTDIDGCSVSPCVAQASCEDVPAPGTGAICTCPDGYGGNGHRDGTGCTDNDGCSPSPCVAQAICTDVPAPAVEATCNCTDGYVGDGRKNGTGCTDIDGCSPNPCHAQARCTDIPAPGTGARCFFTDRLKGNGSQGGTSSTFDDGGHRTSANHILMPVAGVIGLGAVLALLLVVLVTAVAVNVVLKRRLAGVKSKRGANGTTIQNSAFDDTYADTRTSRANNDGTYCDVIDDDITKRRGPAYGISQHGVNNTSDVGGGEGTYQTLDPRTLETGNNEYQKLAKNRVFQQS</sequence>
<dbReference type="Gene3D" id="2.60.120.200">
    <property type="match status" value="3"/>
</dbReference>
<feature type="disulfide bond" evidence="13">
    <location>
        <begin position="957"/>
        <end position="984"/>
    </location>
</feature>
<dbReference type="InterPro" id="IPR000998">
    <property type="entry name" value="MAM_dom"/>
</dbReference>
<dbReference type="PROSITE" id="PS50948">
    <property type="entry name" value="PAN"/>
    <property type="match status" value="3"/>
</dbReference>
<dbReference type="Proteomes" id="UP000001554">
    <property type="component" value="Chromosome 15"/>
</dbReference>
<keyword evidence="9" id="KW-0130">Cell adhesion</keyword>
<evidence type="ECO:0000256" key="1">
    <source>
        <dbReference type="ARBA" id="ARBA00004613"/>
    </source>
</evidence>
<feature type="domain" description="Sushi" evidence="19">
    <location>
        <begin position="873"/>
        <end position="929"/>
    </location>
</feature>
<dbReference type="PROSITE" id="PS50923">
    <property type="entry name" value="SUSHI"/>
    <property type="match status" value="5"/>
</dbReference>
<accession>A0A9J7MF31</accession>
<dbReference type="GO" id="GO:0005509">
    <property type="term" value="F:calcium ion binding"/>
    <property type="evidence" value="ECO:0007669"/>
    <property type="project" value="InterPro"/>
</dbReference>
<organism evidence="21 22">
    <name type="scientific">Branchiostoma floridae</name>
    <name type="common">Florida lancelet</name>
    <name type="synonym">Amphioxus</name>
    <dbReference type="NCBI Taxonomy" id="7739"/>
    <lineage>
        <taxon>Eukaryota</taxon>
        <taxon>Metazoa</taxon>
        <taxon>Chordata</taxon>
        <taxon>Cephalochordata</taxon>
        <taxon>Leptocardii</taxon>
        <taxon>Amphioxiformes</taxon>
        <taxon>Branchiostomatidae</taxon>
        <taxon>Branchiostoma</taxon>
    </lineage>
</organism>
<dbReference type="InterPro" id="IPR000436">
    <property type="entry name" value="Sushi_SCR_CCP_dom"/>
</dbReference>
<evidence type="ECO:0000256" key="5">
    <source>
        <dbReference type="ARBA" id="ARBA00022659"/>
    </source>
</evidence>
<evidence type="ECO:0000256" key="4">
    <source>
        <dbReference type="ARBA" id="ARBA00022536"/>
    </source>
</evidence>
<dbReference type="PROSITE" id="PS01186">
    <property type="entry name" value="EGF_2"/>
    <property type="match status" value="2"/>
</dbReference>
<evidence type="ECO:0000256" key="11">
    <source>
        <dbReference type="ARBA" id="ARBA00023180"/>
    </source>
</evidence>
<evidence type="ECO:0000256" key="2">
    <source>
        <dbReference type="ARBA" id="ARBA00009738"/>
    </source>
</evidence>
<dbReference type="Pfam" id="PF00084">
    <property type="entry name" value="Sushi"/>
    <property type="match status" value="5"/>
</dbReference>
<evidence type="ECO:0000256" key="15">
    <source>
        <dbReference type="SAM" id="Phobius"/>
    </source>
</evidence>
<dbReference type="PANTHER" id="PTHR23282:SF147">
    <property type="entry name" value="MAM DOMAIN-CONTAINING PROTEIN"/>
    <property type="match status" value="1"/>
</dbReference>
<dbReference type="SUPFAM" id="SSF57196">
    <property type="entry name" value="EGF/Laminin"/>
    <property type="match status" value="4"/>
</dbReference>
<dbReference type="GO" id="GO:0016020">
    <property type="term" value="C:membrane"/>
    <property type="evidence" value="ECO:0007669"/>
    <property type="project" value="InterPro"/>
</dbReference>
<evidence type="ECO:0000313" key="22">
    <source>
        <dbReference type="RefSeq" id="XP_035699728.1"/>
    </source>
</evidence>
<feature type="domain" description="MAM" evidence="18">
    <location>
        <begin position="708"/>
        <end position="868"/>
    </location>
</feature>
<evidence type="ECO:0000259" key="20">
    <source>
        <dbReference type="PROSITE" id="PS50948"/>
    </source>
</evidence>
<proteinExistence type="inferred from homology"/>
<dbReference type="PANTHER" id="PTHR23282">
    <property type="entry name" value="APICAL ENDOSOMAL GLYCOPROTEIN PRECURSOR"/>
    <property type="match status" value="1"/>
</dbReference>
<dbReference type="SUPFAM" id="SSF49899">
    <property type="entry name" value="Concanavalin A-like lectins/glucanases"/>
    <property type="match status" value="3"/>
</dbReference>
<feature type="disulfide bond" evidence="13">
    <location>
        <begin position="1114"/>
        <end position="1141"/>
    </location>
</feature>
<dbReference type="RefSeq" id="XP_035699728.1">
    <property type="nucleotide sequence ID" value="XM_035843835.1"/>
</dbReference>
<evidence type="ECO:0000256" key="10">
    <source>
        <dbReference type="ARBA" id="ARBA00023157"/>
    </source>
</evidence>
<feature type="compositionally biased region" description="Low complexity" evidence="14">
    <location>
        <begin position="139"/>
        <end position="155"/>
    </location>
</feature>
<feature type="signal peptide" evidence="16">
    <location>
        <begin position="1"/>
        <end position="20"/>
    </location>
</feature>
<dbReference type="Pfam" id="PF07645">
    <property type="entry name" value="EGF_CA"/>
    <property type="match status" value="3"/>
</dbReference>
<evidence type="ECO:0000256" key="14">
    <source>
        <dbReference type="SAM" id="MobiDB-lite"/>
    </source>
</evidence>
<reference evidence="21" key="1">
    <citation type="journal article" date="2020" name="Nat. Ecol. Evol.">
        <title>Deeply conserved synteny resolves early events in vertebrate evolution.</title>
        <authorList>
            <person name="Simakov O."/>
            <person name="Marletaz F."/>
            <person name="Yue J.X."/>
            <person name="O'Connell B."/>
            <person name="Jenkins J."/>
            <person name="Brandt A."/>
            <person name="Calef R."/>
            <person name="Tung C.H."/>
            <person name="Huang T.K."/>
            <person name="Schmutz J."/>
            <person name="Satoh N."/>
            <person name="Yu J.K."/>
            <person name="Putnam N.H."/>
            <person name="Green R.E."/>
            <person name="Rokhsar D.S."/>
        </authorList>
    </citation>
    <scope>NUCLEOTIDE SEQUENCE [LARGE SCALE GENOMIC DNA]</scope>
    <source>
        <strain evidence="21">S238N-H82</strain>
    </source>
</reference>
<evidence type="ECO:0000256" key="6">
    <source>
        <dbReference type="ARBA" id="ARBA00022729"/>
    </source>
</evidence>
<evidence type="ECO:0000256" key="9">
    <source>
        <dbReference type="ARBA" id="ARBA00022889"/>
    </source>
</evidence>
<keyword evidence="15" id="KW-0812">Transmembrane</keyword>
<feature type="domain" description="Sushi" evidence="19">
    <location>
        <begin position="1030"/>
        <end position="1086"/>
    </location>
</feature>
<keyword evidence="21" id="KW-1185">Reference proteome</keyword>
<dbReference type="InterPro" id="IPR000152">
    <property type="entry name" value="EGF-type_Asp/Asn_hydroxyl_site"/>
</dbReference>
<keyword evidence="15" id="KW-1133">Transmembrane helix</keyword>
<dbReference type="GeneID" id="118432297"/>
<evidence type="ECO:0000259" key="19">
    <source>
        <dbReference type="PROSITE" id="PS50923"/>
    </source>
</evidence>
<evidence type="ECO:0000256" key="13">
    <source>
        <dbReference type="PROSITE-ProRule" id="PRU00302"/>
    </source>
</evidence>
<feature type="domain" description="EGF-like" evidence="17">
    <location>
        <begin position="1342"/>
        <end position="1381"/>
    </location>
</feature>